<dbReference type="EC" id="3.4.14.12" evidence="4"/>
<evidence type="ECO:0000259" key="3">
    <source>
        <dbReference type="Pfam" id="PF00326"/>
    </source>
</evidence>
<keyword evidence="5" id="KW-1185">Reference proteome</keyword>
<proteinExistence type="predicted"/>
<feature type="region of interest" description="Disordered" evidence="1">
    <location>
        <begin position="198"/>
        <end position="260"/>
    </location>
</feature>
<sequence precursor="true">MNLAKPALSATLSTPSQIFLCCLFACLGLATATSPIAAERPAIARRPLEHRDYDVWNTLTSSQISRDGTWAMYQIDSGKMDGESTLCVRSTTTAKEYRIPRGRGERFSHDSRFAVFLISPEKQLVKELTKKKTEPDAMPKAKLQILELASGDVVTIDRVASFQLPEENGDWIGYQMDKPIESNLVTEKQSEVRETYRVTPTGLARPEKKLKLKKRESLQPTAEEQAIATKNPPTKSKEKTEAKETPRGAESDEDDDKNKAEGTTLVLRKLDSGFQQTYPHVTRFVFSKDGTNMAMVTSVKVVEPDSKPDATPTQVDGNAAPDLSVDGVHRVDLKSLKRTQIIAGVGQYKNLAFNEDGTRLAFLTNKDDYDAPSPRWSVFLWSRGQKTAAEIAVEGSDGIPAGWWVATNSGQRFSEDDRRLYFDTAPIPDSVIEERERAKAEQEGKHVAEQDDADDADEQVKLDVWHWQDPYLQPQQLLQAEAERKRDYRAAYHLKSKRIVQLATRQIPIVDIDVRSKSNRAIAVTDVGYRKVLSWESPGYHDTYLVNLDSGKRDLVQQRVRWNARLSPSAKFIYWFDAERRKWVTQSTAKDSQPVNVTSTIKQRLDDELHDRPSLPGAYGTAGWTQDDKALLVYDRFDIWQVDPTAQHPAVRLTRGRENKIRFRYLRLDAKERFIATDDAIVLSAFNEATKSSGFYSLTLNRDGWQKPAQNGRGRREIPPPRQLIMLDEQLASLKKAESSDAVIFTRSTFEMCPDLWASTLDFETIDRISDINPQQHDYVWGKAELVRWKATDGGPLDGILYRPDGFDPQKKYPMLVYFYERSSDRLHRYHTPAAGRSSINISFYVSRGYVVFVPDIPYKIGRPGQSAADAILSGVSHVVAQGFIDEERIGMQGHSWGGYQTAYLVTQTDRFACAESGAPVSNMTSAYGGIRWSSGRSRMFQYERTQSRIGKDLWAARDHYIANSPLFFADKINTPLLILHNDNDGAVPWYQGIELFVALRRLEKPAWMLNYNGNSHGVDGQPNRRDFAIRMQQFFDHYLKQAAEPEWMAVGVPAVKKGEELGLELLEPAE</sequence>
<dbReference type="PANTHER" id="PTHR11731:SF193">
    <property type="entry name" value="DIPEPTIDYL PEPTIDASE 9"/>
    <property type="match status" value="1"/>
</dbReference>
<organism evidence="4 5">
    <name type="scientific">Stieleria neptunia</name>
    <dbReference type="NCBI Taxonomy" id="2527979"/>
    <lineage>
        <taxon>Bacteria</taxon>
        <taxon>Pseudomonadati</taxon>
        <taxon>Planctomycetota</taxon>
        <taxon>Planctomycetia</taxon>
        <taxon>Pirellulales</taxon>
        <taxon>Pirellulaceae</taxon>
        <taxon>Stieleria</taxon>
    </lineage>
</organism>
<keyword evidence="2" id="KW-0732">Signal</keyword>
<feature type="chain" id="PRO_5021825760" evidence="2">
    <location>
        <begin position="38"/>
        <end position="1071"/>
    </location>
</feature>
<evidence type="ECO:0000313" key="4">
    <source>
        <dbReference type="EMBL" id="QDV40291.1"/>
    </source>
</evidence>
<feature type="signal peptide" evidence="2">
    <location>
        <begin position="1"/>
        <end position="37"/>
    </location>
</feature>
<dbReference type="InterPro" id="IPR001375">
    <property type="entry name" value="Peptidase_S9_cat"/>
</dbReference>
<keyword evidence="4" id="KW-0378">Hydrolase</keyword>
<dbReference type="SUPFAM" id="SSF53474">
    <property type="entry name" value="alpha/beta-Hydrolases"/>
    <property type="match status" value="1"/>
</dbReference>
<dbReference type="OrthoDB" id="108903at2"/>
<dbReference type="GO" id="GO:0006508">
    <property type="term" value="P:proteolysis"/>
    <property type="evidence" value="ECO:0007669"/>
    <property type="project" value="InterPro"/>
</dbReference>
<dbReference type="Gene3D" id="3.40.50.1820">
    <property type="entry name" value="alpha/beta hydrolase"/>
    <property type="match status" value="1"/>
</dbReference>
<dbReference type="Proteomes" id="UP000319004">
    <property type="component" value="Chromosome"/>
</dbReference>
<dbReference type="EMBL" id="CP037423">
    <property type="protein sequence ID" value="QDV40291.1"/>
    <property type="molecule type" value="Genomic_DNA"/>
</dbReference>
<feature type="compositionally biased region" description="Basic and acidic residues" evidence="1">
    <location>
        <begin position="235"/>
        <end position="260"/>
    </location>
</feature>
<dbReference type="InterPro" id="IPR050278">
    <property type="entry name" value="Serine_Prot_S9B/DPPIV"/>
</dbReference>
<dbReference type="GO" id="GO:0008236">
    <property type="term" value="F:serine-type peptidase activity"/>
    <property type="evidence" value="ECO:0007669"/>
    <property type="project" value="InterPro"/>
</dbReference>
<feature type="domain" description="Peptidase S9 prolyl oligopeptidase catalytic" evidence="3">
    <location>
        <begin position="862"/>
        <end position="1042"/>
    </location>
</feature>
<evidence type="ECO:0000256" key="1">
    <source>
        <dbReference type="SAM" id="MobiDB-lite"/>
    </source>
</evidence>
<protein>
    <submittedName>
        <fullName evidence="4">Prolyl tripeptidyl peptidase</fullName>
        <ecNumber evidence="4">3.4.14.12</ecNumber>
    </submittedName>
</protein>
<dbReference type="RefSeq" id="WP_145384133.1">
    <property type="nucleotide sequence ID" value="NZ_CP037423.1"/>
</dbReference>
<dbReference type="InterPro" id="IPR029058">
    <property type="entry name" value="AB_hydrolase_fold"/>
</dbReference>
<gene>
    <name evidence="4" type="primary">ptpA_1</name>
    <name evidence="4" type="ORF">Enr13x_00970</name>
</gene>
<dbReference type="AlphaFoldDB" id="A0A518HHG9"/>
<name>A0A518HHG9_9BACT</name>
<evidence type="ECO:0000256" key="2">
    <source>
        <dbReference type="SAM" id="SignalP"/>
    </source>
</evidence>
<reference evidence="4 5" key="1">
    <citation type="submission" date="2019-03" db="EMBL/GenBank/DDBJ databases">
        <title>Deep-cultivation of Planctomycetes and their phenomic and genomic characterization uncovers novel biology.</title>
        <authorList>
            <person name="Wiegand S."/>
            <person name="Jogler M."/>
            <person name="Boedeker C."/>
            <person name="Pinto D."/>
            <person name="Vollmers J."/>
            <person name="Rivas-Marin E."/>
            <person name="Kohn T."/>
            <person name="Peeters S.H."/>
            <person name="Heuer A."/>
            <person name="Rast P."/>
            <person name="Oberbeckmann S."/>
            <person name="Bunk B."/>
            <person name="Jeske O."/>
            <person name="Meyerdierks A."/>
            <person name="Storesund J.E."/>
            <person name="Kallscheuer N."/>
            <person name="Luecker S."/>
            <person name="Lage O.M."/>
            <person name="Pohl T."/>
            <person name="Merkel B.J."/>
            <person name="Hornburger P."/>
            <person name="Mueller R.-W."/>
            <person name="Bruemmer F."/>
            <person name="Labrenz M."/>
            <person name="Spormann A.M."/>
            <person name="Op den Camp H."/>
            <person name="Overmann J."/>
            <person name="Amann R."/>
            <person name="Jetten M.S.M."/>
            <person name="Mascher T."/>
            <person name="Medema M.H."/>
            <person name="Devos D.P."/>
            <person name="Kaster A.-K."/>
            <person name="Ovreas L."/>
            <person name="Rohde M."/>
            <person name="Galperin M.Y."/>
            <person name="Jogler C."/>
        </authorList>
    </citation>
    <scope>NUCLEOTIDE SEQUENCE [LARGE SCALE GENOMIC DNA]</scope>
    <source>
        <strain evidence="4 5">Enr13</strain>
    </source>
</reference>
<feature type="region of interest" description="Disordered" evidence="1">
    <location>
        <begin position="304"/>
        <end position="323"/>
    </location>
</feature>
<dbReference type="PANTHER" id="PTHR11731">
    <property type="entry name" value="PROTEASE FAMILY S9B,C DIPEPTIDYL-PEPTIDASE IV-RELATED"/>
    <property type="match status" value="1"/>
</dbReference>
<dbReference type="SUPFAM" id="SSF82171">
    <property type="entry name" value="DPP6 N-terminal domain-like"/>
    <property type="match status" value="1"/>
</dbReference>
<dbReference type="Pfam" id="PF00326">
    <property type="entry name" value="Peptidase_S9"/>
    <property type="match status" value="1"/>
</dbReference>
<dbReference type="GO" id="GO:0008239">
    <property type="term" value="F:dipeptidyl-peptidase activity"/>
    <property type="evidence" value="ECO:0007669"/>
    <property type="project" value="TreeGrafter"/>
</dbReference>
<accession>A0A518HHG9</accession>
<evidence type="ECO:0000313" key="5">
    <source>
        <dbReference type="Proteomes" id="UP000319004"/>
    </source>
</evidence>
<dbReference type="KEGG" id="snep:Enr13x_00970"/>